<proteinExistence type="predicted"/>
<protein>
    <submittedName>
        <fullName evidence="2">Uncharacterized protein</fullName>
    </submittedName>
</protein>
<dbReference type="Proteomes" id="UP000477722">
    <property type="component" value="Unassembled WGS sequence"/>
</dbReference>
<sequence length="97" mass="10102">MPELHTRLPADVITLGSPGPPARTRRRLGSGQGRPAQPRGPERLTAARGADLPVIASAAVLCASALAQHGRVTILTSDVEDIALLSTDHARVAPEKV</sequence>
<evidence type="ECO:0000256" key="1">
    <source>
        <dbReference type="SAM" id="MobiDB-lite"/>
    </source>
</evidence>
<name>A0A6G4X0G0_9ACTN</name>
<dbReference type="AlphaFoldDB" id="A0A6G4X0G0"/>
<evidence type="ECO:0000313" key="2">
    <source>
        <dbReference type="EMBL" id="NGO70975.1"/>
    </source>
</evidence>
<dbReference type="RefSeq" id="WP_165300626.1">
    <property type="nucleotide sequence ID" value="NZ_JAAKZZ010000251.1"/>
</dbReference>
<keyword evidence="3" id="KW-1185">Reference proteome</keyword>
<comment type="caution">
    <text evidence="2">The sequence shown here is derived from an EMBL/GenBank/DDBJ whole genome shotgun (WGS) entry which is preliminary data.</text>
</comment>
<gene>
    <name evidence="2" type="ORF">G5C65_21960</name>
</gene>
<organism evidence="2 3">
    <name type="scientific">Streptomyces boncukensis</name>
    <dbReference type="NCBI Taxonomy" id="2711219"/>
    <lineage>
        <taxon>Bacteria</taxon>
        <taxon>Bacillati</taxon>
        <taxon>Actinomycetota</taxon>
        <taxon>Actinomycetes</taxon>
        <taxon>Kitasatosporales</taxon>
        <taxon>Streptomycetaceae</taxon>
        <taxon>Streptomyces</taxon>
    </lineage>
</organism>
<reference evidence="2 3" key="1">
    <citation type="submission" date="2020-02" db="EMBL/GenBank/DDBJ databases">
        <title>Whole-genome analyses of novel actinobacteria.</title>
        <authorList>
            <person name="Sahin N."/>
            <person name="Tatar D."/>
        </authorList>
    </citation>
    <scope>NUCLEOTIDE SEQUENCE [LARGE SCALE GENOMIC DNA]</scope>
    <source>
        <strain evidence="2 3">SB3404</strain>
    </source>
</reference>
<accession>A0A6G4X0G0</accession>
<evidence type="ECO:0000313" key="3">
    <source>
        <dbReference type="Proteomes" id="UP000477722"/>
    </source>
</evidence>
<feature type="region of interest" description="Disordered" evidence="1">
    <location>
        <begin position="1"/>
        <end position="42"/>
    </location>
</feature>
<dbReference type="EMBL" id="JAAKZZ010000251">
    <property type="protein sequence ID" value="NGO70975.1"/>
    <property type="molecule type" value="Genomic_DNA"/>
</dbReference>